<protein>
    <submittedName>
        <fullName evidence="1">Uncharacterized protein</fullName>
    </submittedName>
</protein>
<reference evidence="1" key="1">
    <citation type="submission" date="2022-06" db="EMBL/GenBank/DDBJ databases">
        <title>Phylogenomic reconstructions and comparative analyses of Kickxellomycotina fungi.</title>
        <authorList>
            <person name="Reynolds N.K."/>
            <person name="Stajich J.E."/>
            <person name="Barry K."/>
            <person name="Grigoriev I.V."/>
            <person name="Crous P."/>
            <person name="Smith M.E."/>
        </authorList>
    </citation>
    <scope>NUCLEOTIDE SEQUENCE</scope>
    <source>
        <strain evidence="1">RSA 2271</strain>
    </source>
</reference>
<sequence length="124" mass="14452">DVRSPDVEGFHEKLIDVLMDLLRRFPEIDGDVRKKVKKEEADKKAKKEEADKKAKKEVGKKDDEEVDEKTEVDNRIRLLSDLKAVLDERRTLMKTKILSCTMLLKSLVQFLNAYHRKACILLID</sequence>
<keyword evidence="2" id="KW-1185">Reference proteome</keyword>
<feature type="non-terminal residue" evidence="1">
    <location>
        <position position="1"/>
    </location>
</feature>
<evidence type="ECO:0000313" key="2">
    <source>
        <dbReference type="Proteomes" id="UP001145114"/>
    </source>
</evidence>
<accession>A0ACC1HLB3</accession>
<evidence type="ECO:0000313" key="1">
    <source>
        <dbReference type="EMBL" id="KAJ1676077.1"/>
    </source>
</evidence>
<gene>
    <name evidence="1" type="ORF">EV182_008933</name>
</gene>
<feature type="non-terminal residue" evidence="1">
    <location>
        <position position="124"/>
    </location>
</feature>
<dbReference type="Proteomes" id="UP001145114">
    <property type="component" value="Unassembled WGS sequence"/>
</dbReference>
<proteinExistence type="predicted"/>
<dbReference type="EMBL" id="JAMZIH010005071">
    <property type="protein sequence ID" value="KAJ1676077.1"/>
    <property type="molecule type" value="Genomic_DNA"/>
</dbReference>
<comment type="caution">
    <text evidence="1">The sequence shown here is derived from an EMBL/GenBank/DDBJ whole genome shotgun (WGS) entry which is preliminary data.</text>
</comment>
<name>A0ACC1HLB3_9FUNG</name>
<organism evidence="1 2">
    <name type="scientific">Spiromyces aspiralis</name>
    <dbReference type="NCBI Taxonomy" id="68401"/>
    <lineage>
        <taxon>Eukaryota</taxon>
        <taxon>Fungi</taxon>
        <taxon>Fungi incertae sedis</taxon>
        <taxon>Zoopagomycota</taxon>
        <taxon>Kickxellomycotina</taxon>
        <taxon>Kickxellomycetes</taxon>
        <taxon>Kickxellales</taxon>
        <taxon>Kickxellaceae</taxon>
        <taxon>Spiromyces</taxon>
    </lineage>
</organism>